<dbReference type="EMBL" id="LUTU01000021">
    <property type="protein sequence ID" value="OAJ66123.1"/>
    <property type="molecule type" value="Genomic_DNA"/>
</dbReference>
<dbReference type="InterPro" id="IPR050266">
    <property type="entry name" value="AB_hydrolase_sf"/>
</dbReference>
<dbReference type="GO" id="GO:0016787">
    <property type="term" value="F:hydrolase activity"/>
    <property type="evidence" value="ECO:0007669"/>
    <property type="project" value="UniProtKB-KW"/>
</dbReference>
<dbReference type="Pfam" id="PF12697">
    <property type="entry name" value="Abhydrolase_6"/>
    <property type="match status" value="1"/>
</dbReference>
<organism evidence="3 4">
    <name type="scientific">Gluconobacter cerinus</name>
    <dbReference type="NCBI Taxonomy" id="38307"/>
    <lineage>
        <taxon>Bacteria</taxon>
        <taxon>Pseudomonadati</taxon>
        <taxon>Pseudomonadota</taxon>
        <taxon>Alphaproteobacteria</taxon>
        <taxon>Acetobacterales</taxon>
        <taxon>Acetobacteraceae</taxon>
        <taxon>Gluconobacter</taxon>
    </lineage>
</organism>
<accession>A0A1B6VFY7</accession>
<evidence type="ECO:0000259" key="2">
    <source>
        <dbReference type="Pfam" id="PF12697"/>
    </source>
</evidence>
<dbReference type="Proteomes" id="UP000077786">
    <property type="component" value="Unassembled WGS sequence"/>
</dbReference>
<proteinExistence type="predicted"/>
<dbReference type="Gene3D" id="3.40.50.1820">
    <property type="entry name" value="alpha/beta hydrolase"/>
    <property type="match status" value="1"/>
</dbReference>
<dbReference type="AlphaFoldDB" id="A0A1B6VFY7"/>
<gene>
    <name evidence="3" type="ORF">A0123_03250</name>
</gene>
<dbReference type="PANTHER" id="PTHR43798">
    <property type="entry name" value="MONOACYLGLYCEROL LIPASE"/>
    <property type="match status" value="1"/>
</dbReference>
<name>A0A1B6VFY7_9PROT</name>
<dbReference type="GO" id="GO:0016020">
    <property type="term" value="C:membrane"/>
    <property type="evidence" value="ECO:0007669"/>
    <property type="project" value="TreeGrafter"/>
</dbReference>
<feature type="domain" description="AB hydrolase-1" evidence="2">
    <location>
        <begin position="24"/>
        <end position="248"/>
    </location>
</feature>
<dbReference type="SUPFAM" id="SSF53474">
    <property type="entry name" value="alpha/beta-Hydrolases"/>
    <property type="match status" value="1"/>
</dbReference>
<dbReference type="InterPro" id="IPR029058">
    <property type="entry name" value="AB_hydrolase_fold"/>
</dbReference>
<protein>
    <submittedName>
        <fullName evidence="3">Esterase</fullName>
    </submittedName>
</protein>
<comment type="caution">
    <text evidence="3">The sequence shown here is derived from an EMBL/GenBank/DDBJ whole genome shotgun (WGS) entry which is preliminary data.</text>
</comment>
<dbReference type="PANTHER" id="PTHR43798:SF31">
    <property type="entry name" value="AB HYDROLASE SUPERFAMILY PROTEIN YCLE"/>
    <property type="match status" value="1"/>
</dbReference>
<keyword evidence="1" id="KW-0378">Hydrolase</keyword>
<dbReference type="OrthoDB" id="9804723at2"/>
<sequence length="263" mass="28380">MSNYINTRNARIHITNEGRGDVALVFLHYWGGSARTWHHVTKGLAGLTNCIGIDLRGWGKSEALDGRYDLGAMAEDVTEVISALGLKRIILVGHSMGGKVAQIVATGLAATAKALILIAPSPATGMHVPAEIRAQMLASYQSAEGVAQALTILAHRPLSETDRTMVFEDTLAGADGAKREWTETGMIASLQEDISAITMPVRILVGDEDKVERVEDLRRIYAELLPHAEWDVLSNTGHLSPLENPEAIIIACQNQLTQLTAIT</sequence>
<evidence type="ECO:0000313" key="3">
    <source>
        <dbReference type="EMBL" id="OAJ66123.1"/>
    </source>
</evidence>
<evidence type="ECO:0000313" key="4">
    <source>
        <dbReference type="Proteomes" id="UP000077786"/>
    </source>
</evidence>
<dbReference type="PATRIC" id="fig|38307.3.peg.3397"/>
<reference evidence="3 4" key="1">
    <citation type="submission" date="2016-03" db="EMBL/GenBank/DDBJ databases">
        <title>Draft genome sequence of Gluconobacter cerinus strain CECT 9110.</title>
        <authorList>
            <person name="Sainz F."/>
            <person name="Mas A."/>
            <person name="Torija M.J."/>
        </authorList>
    </citation>
    <scope>NUCLEOTIDE SEQUENCE [LARGE SCALE GENOMIC DNA]</scope>
    <source>
        <strain evidence="3 4">CECT 9110</strain>
    </source>
</reference>
<evidence type="ECO:0000256" key="1">
    <source>
        <dbReference type="ARBA" id="ARBA00022801"/>
    </source>
</evidence>
<dbReference type="InterPro" id="IPR000073">
    <property type="entry name" value="AB_hydrolase_1"/>
</dbReference>
<dbReference type="RefSeq" id="WP_064275592.1">
    <property type="nucleotide sequence ID" value="NZ_LUTU01000021.1"/>
</dbReference>